<dbReference type="EMBL" id="ML145092">
    <property type="protein sequence ID" value="TBU62816.1"/>
    <property type="molecule type" value="Genomic_DNA"/>
</dbReference>
<gene>
    <name evidence="2" type="ORF">BD310DRAFT_704325</name>
</gene>
<dbReference type="Proteomes" id="UP000292082">
    <property type="component" value="Unassembled WGS sequence"/>
</dbReference>
<sequence>MPGSRQERRGYQDPRRYPLEPRGGRHNECLPTVAYACVISCLLRVHKPESTCKCQLRTNAIIRRKPIHKNC</sequence>
<proteinExistence type="predicted"/>
<evidence type="ECO:0000313" key="2">
    <source>
        <dbReference type="EMBL" id="TBU62816.1"/>
    </source>
</evidence>
<protein>
    <submittedName>
        <fullName evidence="2">Uncharacterized protein</fullName>
    </submittedName>
</protein>
<evidence type="ECO:0000313" key="3">
    <source>
        <dbReference type="Proteomes" id="UP000292082"/>
    </source>
</evidence>
<accession>A0A4Q9NDC2</accession>
<feature type="region of interest" description="Disordered" evidence="1">
    <location>
        <begin position="1"/>
        <end position="20"/>
    </location>
</feature>
<organism evidence="2 3">
    <name type="scientific">Dichomitus squalens</name>
    <dbReference type="NCBI Taxonomy" id="114155"/>
    <lineage>
        <taxon>Eukaryota</taxon>
        <taxon>Fungi</taxon>
        <taxon>Dikarya</taxon>
        <taxon>Basidiomycota</taxon>
        <taxon>Agaricomycotina</taxon>
        <taxon>Agaricomycetes</taxon>
        <taxon>Polyporales</taxon>
        <taxon>Polyporaceae</taxon>
        <taxon>Dichomitus</taxon>
    </lineage>
</organism>
<name>A0A4Q9NDC2_9APHY</name>
<evidence type="ECO:0000256" key="1">
    <source>
        <dbReference type="SAM" id="MobiDB-lite"/>
    </source>
</evidence>
<keyword evidence="3" id="KW-1185">Reference proteome</keyword>
<reference evidence="2 3" key="1">
    <citation type="submission" date="2019-01" db="EMBL/GenBank/DDBJ databases">
        <title>Draft genome sequences of three monokaryotic isolates of the white-rot basidiomycete fungus Dichomitus squalens.</title>
        <authorList>
            <consortium name="DOE Joint Genome Institute"/>
            <person name="Lopez S.C."/>
            <person name="Andreopoulos B."/>
            <person name="Pangilinan J."/>
            <person name="Lipzen A."/>
            <person name="Riley R."/>
            <person name="Ahrendt S."/>
            <person name="Ng V."/>
            <person name="Barry K."/>
            <person name="Daum C."/>
            <person name="Grigoriev I.V."/>
            <person name="Hilden K.S."/>
            <person name="Makela M.R."/>
            <person name="de Vries R.P."/>
        </authorList>
    </citation>
    <scope>NUCLEOTIDE SEQUENCE [LARGE SCALE GENOMIC DNA]</scope>
    <source>
        <strain evidence="2 3">CBS 464.89</strain>
    </source>
</reference>
<dbReference type="AlphaFoldDB" id="A0A4Q9NDC2"/>